<dbReference type="Pfam" id="PF13471">
    <property type="entry name" value="Transglut_core3"/>
    <property type="match status" value="1"/>
</dbReference>
<dbReference type="RefSeq" id="WP_148350967.1">
    <property type="nucleotide sequence ID" value="NZ_JBHSBF010000036.1"/>
</dbReference>
<reference evidence="2 3" key="1">
    <citation type="submission" date="2019-08" db="EMBL/GenBank/DDBJ databases">
        <title>Actinomadura sp. nov. CYP1-5 isolated from mountain soil.</title>
        <authorList>
            <person name="Songsumanus A."/>
            <person name="Kuncharoen N."/>
            <person name="Kudo T."/>
            <person name="Yuki M."/>
            <person name="Igarashi Y."/>
            <person name="Tanasupawat S."/>
        </authorList>
    </citation>
    <scope>NUCLEOTIDE SEQUENCE [LARGE SCALE GENOMIC DNA]</scope>
    <source>
        <strain evidence="2 3">GKU157</strain>
    </source>
</reference>
<gene>
    <name evidence="2" type="ORF">FXF65_17180</name>
</gene>
<dbReference type="EMBL" id="VSFF01000006">
    <property type="protein sequence ID" value="TYC14577.1"/>
    <property type="molecule type" value="Genomic_DNA"/>
</dbReference>
<keyword evidence="3" id="KW-1185">Reference proteome</keyword>
<dbReference type="Pfam" id="PF05402">
    <property type="entry name" value="PqqD"/>
    <property type="match status" value="1"/>
</dbReference>
<comment type="caution">
    <text evidence="2">The sequence shown here is derived from an EMBL/GenBank/DDBJ whole genome shotgun (WGS) entry which is preliminary data.</text>
</comment>
<dbReference type="Proteomes" id="UP000322634">
    <property type="component" value="Unassembled WGS sequence"/>
</dbReference>
<dbReference type="InterPro" id="IPR008792">
    <property type="entry name" value="PQQD"/>
</dbReference>
<proteinExistence type="predicted"/>
<dbReference type="InterPro" id="IPR053521">
    <property type="entry name" value="McjB-like"/>
</dbReference>
<evidence type="ECO:0000313" key="3">
    <source>
        <dbReference type="Proteomes" id="UP000322634"/>
    </source>
</evidence>
<accession>A0A5D0U8Z4</accession>
<feature type="domain" description="Microcin J25-processing protein McjB C-terminal" evidence="1">
    <location>
        <begin position="142"/>
        <end position="233"/>
    </location>
</feature>
<evidence type="ECO:0000259" key="1">
    <source>
        <dbReference type="Pfam" id="PF13471"/>
    </source>
</evidence>
<dbReference type="AlphaFoldDB" id="A0A5D0U8Z4"/>
<dbReference type="OrthoDB" id="583768at2"/>
<protein>
    <submittedName>
        <fullName evidence="2">Lasso peptide biosynthesis B2 protein</fullName>
    </submittedName>
</protein>
<dbReference type="InterPro" id="IPR032708">
    <property type="entry name" value="McjB_C"/>
</dbReference>
<dbReference type="NCBIfam" id="NF033537">
    <property type="entry name" value="lasso_biosyn_B2"/>
    <property type="match status" value="1"/>
</dbReference>
<organism evidence="2 3">
    <name type="scientific">Actinomadura syzygii</name>
    <dbReference type="NCBI Taxonomy" id="1427538"/>
    <lineage>
        <taxon>Bacteria</taxon>
        <taxon>Bacillati</taxon>
        <taxon>Actinomycetota</taxon>
        <taxon>Actinomycetes</taxon>
        <taxon>Streptosporangiales</taxon>
        <taxon>Thermomonosporaceae</taxon>
        <taxon>Actinomadura</taxon>
    </lineage>
</organism>
<evidence type="ECO:0000313" key="2">
    <source>
        <dbReference type="EMBL" id="TYC14577.1"/>
    </source>
</evidence>
<dbReference type="Gene3D" id="1.10.10.1150">
    <property type="entry name" value="Coenzyme PQQ synthesis protein D (PqqD)"/>
    <property type="match status" value="1"/>
</dbReference>
<dbReference type="InterPro" id="IPR041881">
    <property type="entry name" value="PqqD_sf"/>
</dbReference>
<sequence>MLAIEVPAHLDHRSNAHGGVVVLNRKTGQWHALNTTAGLLWRHWSEGSGFEQSVAAVAGRHPDVPADQLREDAARLLGDLVQRGLVKADPASCTAGEAATMVEAPVPARSASGRFLAVAAFPFLVTAVLLTKAPFRAACAAVSLTRLWCRADVPVERATRIVAAVERAARRYPFRAACMEQSLAAVLMTALTGRRLNWCLGAVPDPYRFHAWVEAADAPVVAPGDAAQPHRFLRVLAL</sequence>
<name>A0A5D0U8Z4_9ACTN</name>